<evidence type="ECO:0000313" key="6">
    <source>
        <dbReference type="EMBL" id="KAG7348127.1"/>
    </source>
</evidence>
<feature type="repeat" description="ANK" evidence="3">
    <location>
        <begin position="133"/>
        <end position="165"/>
    </location>
</feature>
<dbReference type="Pfam" id="PF00226">
    <property type="entry name" value="DnaJ"/>
    <property type="match status" value="1"/>
</dbReference>
<protein>
    <submittedName>
        <fullName evidence="6">Ankyrin repeat domain protein</fullName>
    </submittedName>
</protein>
<dbReference type="SMART" id="SM00271">
    <property type="entry name" value="DnaJ"/>
    <property type="match status" value="1"/>
</dbReference>
<reference evidence="6" key="1">
    <citation type="journal article" date="2021" name="Sci. Rep.">
        <title>Diploid genomic architecture of Nitzschia inconspicua, an elite biomass production diatom.</title>
        <authorList>
            <person name="Oliver A."/>
            <person name="Podell S."/>
            <person name="Pinowska A."/>
            <person name="Traller J.C."/>
            <person name="Smith S.R."/>
            <person name="McClure R."/>
            <person name="Beliaev A."/>
            <person name="Bohutskyi P."/>
            <person name="Hill E.A."/>
            <person name="Rabines A."/>
            <person name="Zheng H."/>
            <person name="Allen L.Z."/>
            <person name="Kuo A."/>
            <person name="Grigoriev I.V."/>
            <person name="Allen A.E."/>
            <person name="Hazlebeck D."/>
            <person name="Allen E.E."/>
        </authorList>
    </citation>
    <scope>NUCLEOTIDE SEQUENCE</scope>
    <source>
        <strain evidence="6">Hildebrandi</strain>
    </source>
</reference>
<dbReference type="PROSITE" id="PS50088">
    <property type="entry name" value="ANK_REPEAT"/>
    <property type="match status" value="1"/>
</dbReference>
<dbReference type="InterPro" id="IPR050889">
    <property type="entry name" value="Dendritic_Spine_Reg/Scaffold"/>
</dbReference>
<evidence type="ECO:0000256" key="3">
    <source>
        <dbReference type="PROSITE-ProRule" id="PRU00023"/>
    </source>
</evidence>
<dbReference type="OrthoDB" id="60897at2759"/>
<feature type="region of interest" description="Disordered" evidence="4">
    <location>
        <begin position="220"/>
        <end position="239"/>
    </location>
</feature>
<dbReference type="CDD" id="cd06257">
    <property type="entry name" value="DnaJ"/>
    <property type="match status" value="1"/>
</dbReference>
<feature type="domain" description="J" evidence="5">
    <location>
        <begin position="336"/>
        <end position="406"/>
    </location>
</feature>
<feature type="region of interest" description="Disordered" evidence="4">
    <location>
        <begin position="362"/>
        <end position="389"/>
    </location>
</feature>
<dbReference type="PANTHER" id="PTHR24166">
    <property type="entry name" value="ROLLING PEBBLES, ISOFORM B"/>
    <property type="match status" value="1"/>
</dbReference>
<proteinExistence type="predicted"/>
<sequence>MDNAVEDILTTTTVETSTTKSVQPIRAKDETTQRLLEAARDGRLEVLQQQQQQQQQHYQSTKGQNNNKLLREVTCTSGCTLLHWAAGANQIRILEYLTGTGTVKTQHDNEETKPITDPIFDSVDCPIQHRKAQGRTPLHYSCRNGHLETTRWLIQRGANPHHKAKHGVTPFQLAVWQNHLAVCRYLVQECHVIPAHEINDFDCGPFHWLGIAPVERANFNNSNSENNNSENNNCGTGDSSYEDGRDLLPLAEWLAKQQPNVDVTKKQRQGHSALHKASWGGHLALVQYLHIHFDMMDDTPDHAGNYAASLADMAQTARHDTVARYLRTECSVERRHSCALLGVPLEATDVEIRRAYLQKARELHPDKQQQQQPRDGTTTPTTENHNDDETFHQIQRAYKHLMEEQGRGTQRNPAHSLPLMLQLANNNNNNNYNVIAAGEDTINDQISDDGSSFFKAKLLAVLLEYGDKGMDVSNIKKKWNQVWGVPFPEPKPNQNRKNKKKSSLSDLLLERAGDVIRVDRDRVTGTIKVFCKQCSRETVVQASARG</sequence>
<dbReference type="PROSITE" id="PS50076">
    <property type="entry name" value="DNAJ_2"/>
    <property type="match status" value="1"/>
</dbReference>
<dbReference type="AlphaFoldDB" id="A0A9K3KRE5"/>
<feature type="compositionally biased region" description="Low complexity" evidence="4">
    <location>
        <begin position="220"/>
        <end position="233"/>
    </location>
</feature>
<dbReference type="Proteomes" id="UP000693970">
    <property type="component" value="Unassembled WGS sequence"/>
</dbReference>
<feature type="compositionally biased region" description="Polar residues" evidence="4">
    <location>
        <begin position="368"/>
        <end position="383"/>
    </location>
</feature>
<keyword evidence="7" id="KW-1185">Reference proteome</keyword>
<keyword evidence="1" id="KW-0677">Repeat</keyword>
<name>A0A9K3KRE5_9STRA</name>
<evidence type="ECO:0000259" key="5">
    <source>
        <dbReference type="PROSITE" id="PS50076"/>
    </source>
</evidence>
<dbReference type="Pfam" id="PF12796">
    <property type="entry name" value="Ank_2"/>
    <property type="match status" value="1"/>
</dbReference>
<gene>
    <name evidence="6" type="ORF">IV203_016832</name>
</gene>
<evidence type="ECO:0000313" key="7">
    <source>
        <dbReference type="Proteomes" id="UP000693970"/>
    </source>
</evidence>
<dbReference type="InterPro" id="IPR001623">
    <property type="entry name" value="DnaJ_domain"/>
</dbReference>
<accession>A0A9K3KRE5</accession>
<dbReference type="SMART" id="SM00248">
    <property type="entry name" value="ANK"/>
    <property type="match status" value="4"/>
</dbReference>
<dbReference type="EMBL" id="JAGRRH010000020">
    <property type="protein sequence ID" value="KAG7348127.1"/>
    <property type="molecule type" value="Genomic_DNA"/>
</dbReference>
<keyword evidence="2 3" id="KW-0040">ANK repeat</keyword>
<dbReference type="PROSITE" id="PS50297">
    <property type="entry name" value="ANK_REP_REGION"/>
    <property type="match status" value="1"/>
</dbReference>
<comment type="caution">
    <text evidence="6">The sequence shown here is derived from an EMBL/GenBank/DDBJ whole genome shotgun (WGS) entry which is preliminary data.</text>
</comment>
<organism evidence="6 7">
    <name type="scientific">Nitzschia inconspicua</name>
    <dbReference type="NCBI Taxonomy" id="303405"/>
    <lineage>
        <taxon>Eukaryota</taxon>
        <taxon>Sar</taxon>
        <taxon>Stramenopiles</taxon>
        <taxon>Ochrophyta</taxon>
        <taxon>Bacillariophyta</taxon>
        <taxon>Bacillariophyceae</taxon>
        <taxon>Bacillariophycidae</taxon>
        <taxon>Bacillariales</taxon>
        <taxon>Bacillariaceae</taxon>
        <taxon>Nitzschia</taxon>
    </lineage>
</organism>
<reference evidence="6" key="2">
    <citation type="submission" date="2021-04" db="EMBL/GenBank/DDBJ databases">
        <authorList>
            <person name="Podell S."/>
        </authorList>
    </citation>
    <scope>NUCLEOTIDE SEQUENCE</scope>
    <source>
        <strain evidence="6">Hildebrandi</strain>
    </source>
</reference>
<evidence type="ECO:0000256" key="4">
    <source>
        <dbReference type="SAM" id="MobiDB-lite"/>
    </source>
</evidence>
<evidence type="ECO:0000256" key="1">
    <source>
        <dbReference type="ARBA" id="ARBA00022737"/>
    </source>
</evidence>
<dbReference type="InterPro" id="IPR002110">
    <property type="entry name" value="Ankyrin_rpt"/>
</dbReference>
<evidence type="ECO:0000256" key="2">
    <source>
        <dbReference type="ARBA" id="ARBA00023043"/>
    </source>
</evidence>
<dbReference type="PANTHER" id="PTHR24166:SF48">
    <property type="entry name" value="PROTEIN VAPYRIN"/>
    <property type="match status" value="1"/>
</dbReference>